<dbReference type="Proteomes" id="UP000814033">
    <property type="component" value="Unassembled WGS sequence"/>
</dbReference>
<organism evidence="1 2">
    <name type="scientific">Auriscalpium vulgare</name>
    <dbReference type="NCBI Taxonomy" id="40419"/>
    <lineage>
        <taxon>Eukaryota</taxon>
        <taxon>Fungi</taxon>
        <taxon>Dikarya</taxon>
        <taxon>Basidiomycota</taxon>
        <taxon>Agaricomycotina</taxon>
        <taxon>Agaricomycetes</taxon>
        <taxon>Russulales</taxon>
        <taxon>Auriscalpiaceae</taxon>
        <taxon>Auriscalpium</taxon>
    </lineage>
</organism>
<evidence type="ECO:0000313" key="2">
    <source>
        <dbReference type="Proteomes" id="UP000814033"/>
    </source>
</evidence>
<keyword evidence="2" id="KW-1185">Reference proteome</keyword>
<proteinExistence type="predicted"/>
<dbReference type="EMBL" id="MU277126">
    <property type="protein sequence ID" value="KAI0037295.1"/>
    <property type="molecule type" value="Genomic_DNA"/>
</dbReference>
<evidence type="ECO:0000313" key="1">
    <source>
        <dbReference type="EMBL" id="KAI0037295.1"/>
    </source>
</evidence>
<comment type="caution">
    <text evidence="1">The sequence shown here is derived from an EMBL/GenBank/DDBJ whole genome shotgun (WGS) entry which is preliminary data.</text>
</comment>
<reference evidence="1" key="2">
    <citation type="journal article" date="2022" name="New Phytol.">
        <title>Evolutionary transition to the ectomycorrhizal habit in the genomes of a hyperdiverse lineage of mushroom-forming fungi.</title>
        <authorList>
            <person name="Looney B."/>
            <person name="Miyauchi S."/>
            <person name="Morin E."/>
            <person name="Drula E."/>
            <person name="Courty P.E."/>
            <person name="Kohler A."/>
            <person name="Kuo A."/>
            <person name="LaButti K."/>
            <person name="Pangilinan J."/>
            <person name="Lipzen A."/>
            <person name="Riley R."/>
            <person name="Andreopoulos W."/>
            <person name="He G."/>
            <person name="Johnson J."/>
            <person name="Nolan M."/>
            <person name="Tritt A."/>
            <person name="Barry K.W."/>
            <person name="Grigoriev I.V."/>
            <person name="Nagy L.G."/>
            <person name="Hibbett D."/>
            <person name="Henrissat B."/>
            <person name="Matheny P.B."/>
            <person name="Labbe J."/>
            <person name="Martin F.M."/>
        </authorList>
    </citation>
    <scope>NUCLEOTIDE SEQUENCE</scope>
    <source>
        <strain evidence="1">FP105234-sp</strain>
    </source>
</reference>
<accession>A0ACB8R063</accession>
<gene>
    <name evidence="1" type="ORF">FA95DRAFT_1568191</name>
</gene>
<name>A0ACB8R063_9AGAM</name>
<protein>
    <submittedName>
        <fullName evidence="1">Uncharacterized protein</fullName>
    </submittedName>
</protein>
<reference evidence="1" key="1">
    <citation type="submission" date="2021-02" db="EMBL/GenBank/DDBJ databases">
        <authorList>
            <consortium name="DOE Joint Genome Institute"/>
            <person name="Ahrendt S."/>
            <person name="Looney B.P."/>
            <person name="Miyauchi S."/>
            <person name="Morin E."/>
            <person name="Drula E."/>
            <person name="Courty P.E."/>
            <person name="Chicoki N."/>
            <person name="Fauchery L."/>
            <person name="Kohler A."/>
            <person name="Kuo A."/>
            <person name="Labutti K."/>
            <person name="Pangilinan J."/>
            <person name="Lipzen A."/>
            <person name="Riley R."/>
            <person name="Andreopoulos W."/>
            <person name="He G."/>
            <person name="Johnson J."/>
            <person name="Barry K.W."/>
            <person name="Grigoriev I.V."/>
            <person name="Nagy L."/>
            <person name="Hibbett D."/>
            <person name="Henrissat B."/>
            <person name="Matheny P.B."/>
            <person name="Labbe J."/>
            <person name="Martin F."/>
        </authorList>
    </citation>
    <scope>NUCLEOTIDE SEQUENCE</scope>
    <source>
        <strain evidence="1">FP105234-sp</strain>
    </source>
</reference>
<sequence>MSSIHENVPVHDANPSLKPSDVVEPTRVSEAPQQASTQPGSGSEVRDPQAQAADGPRVVEVPGEPVPWKDSVIAYAKKTRGTVLRKSSLKEHGDKILAGVAPARDPTRKQTQD</sequence>